<evidence type="ECO:0000313" key="2">
    <source>
        <dbReference type="EMBL" id="BDZ42666.1"/>
    </source>
</evidence>
<dbReference type="RefSeq" id="WP_286217114.1">
    <property type="nucleotide sequence ID" value="NZ_AP027729.1"/>
</dbReference>
<dbReference type="Proteomes" id="UP001321475">
    <property type="component" value="Chromosome"/>
</dbReference>
<keyword evidence="1" id="KW-0812">Transmembrane</keyword>
<keyword evidence="1" id="KW-1133">Transmembrane helix</keyword>
<reference evidence="3" key="1">
    <citation type="journal article" date="2019" name="Int. J. Syst. Evol. Microbiol.">
        <title>The Global Catalogue of Microorganisms (GCM) 10K type strain sequencing project: providing services to taxonomists for standard genome sequencing and annotation.</title>
        <authorList>
            <consortium name="The Broad Institute Genomics Platform"/>
            <consortium name="The Broad Institute Genome Sequencing Center for Infectious Disease"/>
            <person name="Wu L."/>
            <person name="Ma J."/>
        </authorList>
    </citation>
    <scope>NUCLEOTIDE SEQUENCE [LARGE SCALE GENOMIC DNA]</scope>
    <source>
        <strain evidence="3">NBRC 108565</strain>
    </source>
</reference>
<evidence type="ECO:0000313" key="3">
    <source>
        <dbReference type="Proteomes" id="UP001321475"/>
    </source>
</evidence>
<dbReference type="InterPro" id="IPR019681">
    <property type="entry name" value="DUF2530"/>
</dbReference>
<accession>A0ABN6XCV2</accession>
<dbReference type="EMBL" id="AP027729">
    <property type="protein sequence ID" value="BDZ42666.1"/>
    <property type="molecule type" value="Genomic_DNA"/>
</dbReference>
<feature type="transmembrane region" description="Helical" evidence="1">
    <location>
        <begin position="28"/>
        <end position="48"/>
    </location>
</feature>
<dbReference type="Pfam" id="PF10745">
    <property type="entry name" value="DUF2530"/>
    <property type="match status" value="1"/>
</dbReference>
<sequence>MPSHVHLVLRPETRRPAPEPLRVDLRPILLVGIAVFVVAGIVCGLLMILDVTALRHVLICVAGVSLGLVGLVWEKKHRADYRGV</sequence>
<name>A0ABN6XCV2_9CELL</name>
<gene>
    <name evidence="2" type="ORF">GCM10025865_19650</name>
</gene>
<organism evidence="2 3">
    <name type="scientific">Paraoerskovia sediminicola</name>
    <dbReference type="NCBI Taxonomy" id="1138587"/>
    <lineage>
        <taxon>Bacteria</taxon>
        <taxon>Bacillati</taxon>
        <taxon>Actinomycetota</taxon>
        <taxon>Actinomycetes</taxon>
        <taxon>Micrococcales</taxon>
        <taxon>Cellulomonadaceae</taxon>
        <taxon>Paraoerskovia</taxon>
    </lineage>
</organism>
<evidence type="ECO:0000256" key="1">
    <source>
        <dbReference type="SAM" id="Phobius"/>
    </source>
</evidence>
<proteinExistence type="predicted"/>
<protein>
    <submittedName>
        <fullName evidence="2">DUF2530 domain-containing protein</fullName>
    </submittedName>
</protein>
<feature type="transmembrane region" description="Helical" evidence="1">
    <location>
        <begin position="54"/>
        <end position="73"/>
    </location>
</feature>
<keyword evidence="3" id="KW-1185">Reference proteome</keyword>
<keyword evidence="1" id="KW-0472">Membrane</keyword>